<sequence length="111" mass="12823">MITSDTTALITSVVSVPIPLIHVSNFLSNSKGISPDYLFKAEKNLLKKMREDVMNSVVNQLNVSKLKVNFSIDREGEHQMDCYTIFDLPSRYFARTYSICVKTHWYLNSKW</sequence>
<protein>
    <submittedName>
        <fullName evidence="1">5491_t:CDS:1</fullName>
    </submittedName>
</protein>
<dbReference type="AlphaFoldDB" id="A0A9N9DWC5"/>
<evidence type="ECO:0000313" key="2">
    <source>
        <dbReference type="Proteomes" id="UP000789375"/>
    </source>
</evidence>
<organism evidence="1 2">
    <name type="scientific">Funneliformis mosseae</name>
    <name type="common">Endomycorrhizal fungus</name>
    <name type="synonym">Glomus mosseae</name>
    <dbReference type="NCBI Taxonomy" id="27381"/>
    <lineage>
        <taxon>Eukaryota</taxon>
        <taxon>Fungi</taxon>
        <taxon>Fungi incertae sedis</taxon>
        <taxon>Mucoromycota</taxon>
        <taxon>Glomeromycotina</taxon>
        <taxon>Glomeromycetes</taxon>
        <taxon>Glomerales</taxon>
        <taxon>Glomeraceae</taxon>
        <taxon>Funneliformis</taxon>
    </lineage>
</organism>
<dbReference type="Proteomes" id="UP000789375">
    <property type="component" value="Unassembled WGS sequence"/>
</dbReference>
<accession>A0A9N9DWC5</accession>
<comment type="caution">
    <text evidence="1">The sequence shown here is derived from an EMBL/GenBank/DDBJ whole genome shotgun (WGS) entry which is preliminary data.</text>
</comment>
<evidence type="ECO:0000313" key="1">
    <source>
        <dbReference type="EMBL" id="CAG8650314.1"/>
    </source>
</evidence>
<proteinExistence type="predicted"/>
<reference evidence="1" key="1">
    <citation type="submission" date="2021-06" db="EMBL/GenBank/DDBJ databases">
        <authorList>
            <person name="Kallberg Y."/>
            <person name="Tangrot J."/>
            <person name="Rosling A."/>
        </authorList>
    </citation>
    <scope>NUCLEOTIDE SEQUENCE</scope>
    <source>
        <strain evidence="1">87-6 pot B 2015</strain>
    </source>
</reference>
<name>A0A9N9DWC5_FUNMO</name>
<gene>
    <name evidence="1" type="ORF">FMOSSE_LOCUS11444</name>
</gene>
<dbReference type="EMBL" id="CAJVPP010004459">
    <property type="protein sequence ID" value="CAG8650314.1"/>
    <property type="molecule type" value="Genomic_DNA"/>
</dbReference>
<keyword evidence="2" id="KW-1185">Reference proteome</keyword>